<evidence type="ECO:0000256" key="1">
    <source>
        <dbReference type="ARBA" id="ARBA00022630"/>
    </source>
</evidence>
<reference evidence="8" key="1">
    <citation type="submission" date="2017-09" db="EMBL/GenBank/DDBJ databases">
        <title>Depth-based differentiation of microbial function through sediment-hosted aquifers and enrichment of novel symbionts in the deep terrestrial subsurface.</title>
        <authorList>
            <person name="Probst A.J."/>
            <person name="Ladd B."/>
            <person name="Jarett J.K."/>
            <person name="Geller-Mcgrath D.E."/>
            <person name="Sieber C.M.K."/>
            <person name="Emerson J.B."/>
            <person name="Anantharaman K."/>
            <person name="Thomas B.C."/>
            <person name="Malmstrom R."/>
            <person name="Stieglmeier M."/>
            <person name="Klingl A."/>
            <person name="Woyke T."/>
            <person name="Ryan C.M."/>
            <person name="Banfield J.F."/>
        </authorList>
    </citation>
    <scope>NUCLEOTIDE SEQUENCE [LARGE SCALE GENOMIC DNA]</scope>
</reference>
<dbReference type="Proteomes" id="UP000229554">
    <property type="component" value="Unassembled WGS sequence"/>
</dbReference>
<dbReference type="Gene3D" id="3.50.50.60">
    <property type="entry name" value="FAD/NAD(P)-binding domain"/>
    <property type="match status" value="2"/>
</dbReference>
<dbReference type="SUPFAM" id="SSF51905">
    <property type="entry name" value="FAD/NAD(P)-binding domain"/>
    <property type="match status" value="1"/>
</dbReference>
<keyword evidence="4" id="KW-1015">Disulfide bond</keyword>
<evidence type="ECO:0000313" key="7">
    <source>
        <dbReference type="EMBL" id="PJE63141.1"/>
    </source>
</evidence>
<dbReference type="InterPro" id="IPR050097">
    <property type="entry name" value="Ferredoxin-NADP_redctase_2"/>
</dbReference>
<evidence type="ECO:0000259" key="6">
    <source>
        <dbReference type="Pfam" id="PF07992"/>
    </source>
</evidence>
<dbReference type="InterPro" id="IPR008255">
    <property type="entry name" value="Pyr_nucl-diS_OxRdtase_2_AS"/>
</dbReference>
<gene>
    <name evidence="7" type="ORF">COU88_01145</name>
</gene>
<protein>
    <submittedName>
        <fullName evidence="7">Thioredoxin-disulfide reductase</fullName>
    </submittedName>
</protein>
<comment type="caution">
    <text evidence="7">The sequence shown here is derived from an EMBL/GenBank/DDBJ whole genome shotgun (WGS) entry which is preliminary data.</text>
</comment>
<evidence type="ECO:0000256" key="4">
    <source>
        <dbReference type="ARBA" id="ARBA00023157"/>
    </source>
</evidence>
<dbReference type="InterPro" id="IPR023753">
    <property type="entry name" value="FAD/NAD-binding_dom"/>
</dbReference>
<keyword evidence="3" id="KW-0560">Oxidoreductase</keyword>
<keyword evidence="2" id="KW-0274">FAD</keyword>
<evidence type="ECO:0000313" key="8">
    <source>
        <dbReference type="Proteomes" id="UP000229554"/>
    </source>
</evidence>
<evidence type="ECO:0000256" key="3">
    <source>
        <dbReference type="ARBA" id="ARBA00023002"/>
    </source>
</evidence>
<evidence type="ECO:0000256" key="5">
    <source>
        <dbReference type="ARBA" id="ARBA00023284"/>
    </source>
</evidence>
<dbReference type="PANTHER" id="PTHR48105">
    <property type="entry name" value="THIOREDOXIN REDUCTASE 1-RELATED-RELATED"/>
    <property type="match status" value="1"/>
</dbReference>
<dbReference type="InterPro" id="IPR036188">
    <property type="entry name" value="FAD/NAD-bd_sf"/>
</dbReference>
<dbReference type="PRINTS" id="PR00368">
    <property type="entry name" value="FADPNR"/>
</dbReference>
<feature type="domain" description="FAD/NAD(P)-binding" evidence="6">
    <location>
        <begin position="10"/>
        <end position="339"/>
    </location>
</feature>
<dbReference type="GO" id="GO:0016668">
    <property type="term" value="F:oxidoreductase activity, acting on a sulfur group of donors, NAD(P) as acceptor"/>
    <property type="evidence" value="ECO:0007669"/>
    <property type="project" value="UniProtKB-ARBA"/>
</dbReference>
<keyword evidence="1" id="KW-0285">Flavoprotein</keyword>
<name>A0A2M8KTB5_9BACT</name>
<organism evidence="7 8">
    <name type="scientific">Candidatus Roizmanbacteria bacterium CG10_big_fil_rev_8_21_14_0_10_39_6</name>
    <dbReference type="NCBI Taxonomy" id="1974853"/>
    <lineage>
        <taxon>Bacteria</taxon>
        <taxon>Candidatus Roizmaniibacteriota</taxon>
    </lineage>
</organism>
<evidence type="ECO:0000256" key="2">
    <source>
        <dbReference type="ARBA" id="ARBA00022827"/>
    </source>
</evidence>
<dbReference type="AlphaFoldDB" id="A0A2M8KTB5"/>
<dbReference type="PRINTS" id="PR00469">
    <property type="entry name" value="PNDRDTASEII"/>
</dbReference>
<proteinExistence type="predicted"/>
<dbReference type="PROSITE" id="PS00573">
    <property type="entry name" value="PYRIDINE_REDOX_2"/>
    <property type="match status" value="1"/>
</dbReference>
<dbReference type="EMBL" id="PFED01000046">
    <property type="protein sequence ID" value="PJE63141.1"/>
    <property type="molecule type" value="Genomic_DNA"/>
</dbReference>
<dbReference type="Pfam" id="PF07992">
    <property type="entry name" value="Pyr_redox_2"/>
    <property type="match status" value="1"/>
</dbReference>
<accession>A0A2M8KTB5</accession>
<keyword evidence="5" id="KW-0676">Redox-active center</keyword>
<sequence length="352" mass="38290">MEKNHLTIQNIIIIGGGPAGLAAAIYAARAGLNPLVIEGVPSGGQLMLTTEVENYPGFAKGILGPDLITQFRDQALCFETRFIQENVVGIEPSENRTNKTFRTYRVKTDKQIFQARSVLIATGADAIWMGLDSEQRLRGHGVSACATCDGFFFRDKTVAVIGGGDSAMEEALTLTTFAKKVYVIHRRSSFRASKIMADRVLKHKKIEVIWNSTVSEVLGKDMVEGIRLKLVENTTLPGRVSSHLPGRVLNLDGLFIAIGHKPATAFLQESAVILDKKGYIVTSAQDALNHAKLCKSHNSSTVLNFNYNYASATNLEGIFAAGDCVDHIYRQAATAVGMGVAAELEIERYLKS</sequence>